<dbReference type="SUPFAM" id="SSF143113">
    <property type="entry name" value="NAP-like"/>
    <property type="match status" value="1"/>
</dbReference>
<evidence type="ECO:0000256" key="3">
    <source>
        <dbReference type="ARBA" id="ARBA00022801"/>
    </source>
</evidence>
<dbReference type="Gene3D" id="1.10.10.10">
    <property type="entry name" value="Winged helix-like DNA-binding domain superfamily/Winged helix DNA-binding domain"/>
    <property type="match status" value="1"/>
</dbReference>
<dbReference type="InterPro" id="IPR037231">
    <property type="entry name" value="NAP-like_sf"/>
</dbReference>
<comment type="catalytic activity">
    <reaction evidence="5">
        <text>Couples ATP hydrolysis with the unwinding of duplex DNA by translocating in the 3'-5' direction.</text>
        <dbReference type="EC" id="5.6.2.4"/>
    </reaction>
</comment>
<evidence type="ECO:0000256" key="6">
    <source>
        <dbReference type="ARBA" id="ARBA00034808"/>
    </source>
</evidence>
<dbReference type="InterPro" id="IPR004589">
    <property type="entry name" value="DNA_helicase_ATP-dep_RecQ"/>
</dbReference>
<accession>A0A8H3BR25</accession>
<keyword evidence="4" id="KW-0067">ATP-binding</keyword>
<dbReference type="SUPFAM" id="SSF52540">
    <property type="entry name" value="P-loop containing nucleoside triphosphate hydrolases"/>
    <property type="match status" value="1"/>
</dbReference>
<keyword evidence="4" id="KW-0347">Helicase</keyword>
<dbReference type="GO" id="GO:0005634">
    <property type="term" value="C:nucleus"/>
    <property type="evidence" value="ECO:0007669"/>
    <property type="project" value="InterPro"/>
</dbReference>
<feature type="compositionally biased region" description="Low complexity" evidence="7">
    <location>
        <begin position="599"/>
        <end position="617"/>
    </location>
</feature>
<gene>
    <name evidence="10" type="ORF">RDB_LOCUS92165</name>
</gene>
<feature type="region of interest" description="Disordered" evidence="7">
    <location>
        <begin position="575"/>
        <end position="624"/>
    </location>
</feature>
<dbReference type="PROSITE" id="PS51194">
    <property type="entry name" value="HELICASE_CTER"/>
    <property type="match status" value="1"/>
</dbReference>
<evidence type="ECO:0000313" key="10">
    <source>
        <dbReference type="EMBL" id="CAE6462206.1"/>
    </source>
</evidence>
<organism evidence="10 11">
    <name type="scientific">Rhizoctonia solani</name>
    <dbReference type="NCBI Taxonomy" id="456999"/>
    <lineage>
        <taxon>Eukaryota</taxon>
        <taxon>Fungi</taxon>
        <taxon>Dikarya</taxon>
        <taxon>Basidiomycota</taxon>
        <taxon>Agaricomycotina</taxon>
        <taxon>Agaricomycetes</taxon>
        <taxon>Cantharellales</taxon>
        <taxon>Ceratobasidiaceae</taxon>
        <taxon>Rhizoctonia</taxon>
    </lineage>
</organism>
<dbReference type="GO" id="GO:0000724">
    <property type="term" value="P:double-strand break repair via homologous recombination"/>
    <property type="evidence" value="ECO:0007669"/>
    <property type="project" value="TreeGrafter"/>
</dbReference>
<feature type="domain" description="Helicase C-terminal" evidence="9">
    <location>
        <begin position="136"/>
        <end position="282"/>
    </location>
</feature>
<evidence type="ECO:0000313" key="11">
    <source>
        <dbReference type="Proteomes" id="UP000663888"/>
    </source>
</evidence>
<comment type="similarity">
    <text evidence="1">Belongs to the helicase family. RecQ subfamily.</text>
</comment>
<dbReference type="InterPro" id="IPR001650">
    <property type="entry name" value="Helicase_C-like"/>
</dbReference>
<feature type="compositionally biased region" description="Polar residues" evidence="7">
    <location>
        <begin position="583"/>
        <end position="597"/>
    </location>
</feature>
<evidence type="ECO:0000256" key="7">
    <source>
        <dbReference type="SAM" id="MobiDB-lite"/>
    </source>
</evidence>
<dbReference type="InterPro" id="IPR036388">
    <property type="entry name" value="WH-like_DNA-bd_sf"/>
</dbReference>
<dbReference type="PANTHER" id="PTHR13710:SF120">
    <property type="entry name" value="BIFUNCTIONAL 3'-5' EXONUCLEASE_ATP-DEPENDENT HELICASE WRN"/>
    <property type="match status" value="1"/>
</dbReference>
<dbReference type="Proteomes" id="UP000663888">
    <property type="component" value="Unassembled WGS sequence"/>
</dbReference>
<evidence type="ECO:0000259" key="8">
    <source>
        <dbReference type="PROSITE" id="PS51192"/>
    </source>
</evidence>
<evidence type="ECO:0000256" key="4">
    <source>
        <dbReference type="ARBA" id="ARBA00022806"/>
    </source>
</evidence>
<name>A0A8H3BR25_9AGAM</name>
<dbReference type="Pfam" id="PF00956">
    <property type="entry name" value="NAP"/>
    <property type="match status" value="1"/>
</dbReference>
<evidence type="ECO:0000256" key="1">
    <source>
        <dbReference type="ARBA" id="ARBA00005446"/>
    </source>
</evidence>
<evidence type="ECO:0000256" key="2">
    <source>
        <dbReference type="ARBA" id="ARBA00009947"/>
    </source>
</evidence>
<dbReference type="AlphaFoldDB" id="A0A8H3BR25"/>
<reference evidence="10" key="1">
    <citation type="submission" date="2021-01" db="EMBL/GenBank/DDBJ databases">
        <authorList>
            <person name="Kaushik A."/>
        </authorList>
    </citation>
    <scope>NUCLEOTIDE SEQUENCE</scope>
    <source>
        <strain evidence="10">AG4-R118</strain>
    </source>
</reference>
<dbReference type="PANTHER" id="PTHR13710">
    <property type="entry name" value="DNA HELICASE RECQ FAMILY MEMBER"/>
    <property type="match status" value="1"/>
</dbReference>
<dbReference type="GO" id="GO:0009378">
    <property type="term" value="F:four-way junction helicase activity"/>
    <property type="evidence" value="ECO:0007669"/>
    <property type="project" value="TreeGrafter"/>
</dbReference>
<dbReference type="GO" id="GO:0005694">
    <property type="term" value="C:chromosome"/>
    <property type="evidence" value="ECO:0007669"/>
    <property type="project" value="TreeGrafter"/>
</dbReference>
<dbReference type="Gene3D" id="3.40.50.300">
    <property type="entry name" value="P-loop containing nucleotide triphosphate hydrolases"/>
    <property type="match status" value="2"/>
</dbReference>
<comment type="similarity">
    <text evidence="2">Belongs to the nucleosome assembly protein (NAP) family.</text>
</comment>
<protein>
    <recommendedName>
        <fullName evidence="6">DNA 3'-5' helicase</fullName>
        <ecNumber evidence="6">5.6.2.4</ecNumber>
    </recommendedName>
</protein>
<dbReference type="EC" id="5.6.2.4" evidence="6"/>
<dbReference type="InterPro" id="IPR002164">
    <property type="entry name" value="NAP_family"/>
</dbReference>
<comment type="caution">
    <text evidence="10">The sequence shown here is derived from an EMBL/GenBank/DDBJ whole genome shotgun (WGS) entry which is preliminary data.</text>
</comment>
<dbReference type="InterPro" id="IPR014001">
    <property type="entry name" value="Helicase_ATP-bd"/>
</dbReference>
<dbReference type="Gene3D" id="3.30.1120.90">
    <property type="entry name" value="Nucleosome assembly protein"/>
    <property type="match status" value="1"/>
</dbReference>
<keyword evidence="3" id="KW-0378">Hydrolase</keyword>
<feature type="domain" description="Helicase ATP-binding" evidence="8">
    <location>
        <begin position="1"/>
        <end position="111"/>
    </location>
</feature>
<dbReference type="PROSITE" id="PS51192">
    <property type="entry name" value="HELICASE_ATP_BIND_1"/>
    <property type="match status" value="1"/>
</dbReference>
<keyword evidence="4" id="KW-0547">Nucleotide-binding</keyword>
<dbReference type="Pfam" id="PF00271">
    <property type="entry name" value="Helicase_C"/>
    <property type="match status" value="1"/>
</dbReference>
<evidence type="ECO:0000256" key="5">
    <source>
        <dbReference type="ARBA" id="ARBA00034617"/>
    </source>
</evidence>
<dbReference type="GO" id="GO:0043138">
    <property type="term" value="F:3'-5' DNA helicase activity"/>
    <property type="evidence" value="ECO:0007669"/>
    <property type="project" value="UniProtKB-EC"/>
</dbReference>
<dbReference type="InterPro" id="IPR027417">
    <property type="entry name" value="P-loop_NTPase"/>
</dbReference>
<dbReference type="EMBL" id="CAJMWX010001053">
    <property type="protein sequence ID" value="CAE6462206.1"/>
    <property type="molecule type" value="Genomic_DNA"/>
</dbReference>
<proteinExistence type="inferred from homology"/>
<dbReference type="GO" id="GO:0005737">
    <property type="term" value="C:cytoplasm"/>
    <property type="evidence" value="ECO:0007669"/>
    <property type="project" value="TreeGrafter"/>
</dbReference>
<dbReference type="GO" id="GO:0016787">
    <property type="term" value="F:hydrolase activity"/>
    <property type="evidence" value="ECO:0007669"/>
    <property type="project" value="UniProtKB-KW"/>
</dbReference>
<dbReference type="SMART" id="SM00490">
    <property type="entry name" value="HELICc"/>
    <property type="match status" value="1"/>
</dbReference>
<evidence type="ECO:0000259" key="9">
    <source>
        <dbReference type="PROSITE" id="PS51194"/>
    </source>
</evidence>
<sequence>MRDQVDALLRRKVKATSWDSSLTAEQAKSVKDGVLNGDLKLLYVAPENINLLAVDESHCISQWGASFRPEYLKIARFVEEFNIPRVLCLTATATNQVAEDICHSFHIDPKEGVFKTSVYRPNLAFRVKTATDLDDKINQLVPMLQNRDGPVVIYVTLQAHTAECQSKLRARGIESEIYHAGLPSETRTNVQNWFMASQDGIVVCTIAFGMGIDKADLRQVIHLYMPKTLENFSQEVGRAGRDGKPSVCTMFLCAADIPILENFARGDTISENALLLWLTAGVFGVPLASDGALEANHYQQSRAYDIRPSVLLNLYAQLELKFGLLRAITPCYQIYDYTIRDEQSWAKLDKKSKEAKTVLQYAKAKSSGYHIDVSLAAADSGVPRPELTRVIQNWELSRAIECKASQVRHRYRVLKELPSGNSELLAAIARQLHEGQLAAEYEAIEKIQGVLKFATREECLAHSLAVYFGDEQAVPYASCGTCTQCLTGQGIEFNPNYVVAVDPVALRSILNICLDRDDPRMIARFAIGITSPRLTAAKLSSHALFGSIAGVNWEQLYMLIDAECAAAGYTPAPDGSYDHLNQRRTSGTHSGSSNKGTASKKSSARGRSSSGSYQKKPYTPPTGKPPYLFLTTYTYIMAPKRNAGSDEAKDSWALEVRELSPDEEKLMNELERSQTRAEIAVELAALKILKPLYESRRKTLAAQKNFWGIALGQHPEIGQHLLDPNDAEAMTYLRDLWVERDPKEHRAFTLELYFAENPFFTNSVLKKYYKYTSPPEVTVEDSTPDATGVTNVMVDFNWERDIEISGTPINWKSPSRTLTKLRPRPDMEEIEKRLKREDADEPITIDTGSFFLFFEEKDDEFDIGQTIAEEVFADAIGYFTGAHENARNNLEDSDWEDDE</sequence>
<dbReference type="GO" id="GO:0006334">
    <property type="term" value="P:nucleosome assembly"/>
    <property type="evidence" value="ECO:0007669"/>
    <property type="project" value="InterPro"/>
</dbReference>
<dbReference type="NCBIfam" id="TIGR00614">
    <property type="entry name" value="recQ_fam"/>
    <property type="match status" value="1"/>
</dbReference>